<gene>
    <name evidence="4" type="ORF">VBRA1451_LOCUS27694</name>
</gene>
<reference evidence="4" key="1">
    <citation type="submission" date="2021-01" db="EMBL/GenBank/DDBJ databases">
        <authorList>
            <person name="Corre E."/>
            <person name="Pelletier E."/>
            <person name="Niang G."/>
            <person name="Scheremetjew M."/>
            <person name="Finn R."/>
            <person name="Kale V."/>
            <person name="Holt S."/>
            <person name="Cochrane G."/>
            <person name="Meng A."/>
            <person name="Brown T."/>
            <person name="Cohen L."/>
        </authorList>
    </citation>
    <scope>NUCLEOTIDE SEQUENCE</scope>
    <source>
        <strain evidence="4">CCMP3346</strain>
    </source>
</reference>
<sequence length="401" mass="44053">MGSGQAKDASREEDPPFCSSPCGTRFISTVLLLMCLSLASTAPLHHSPAFQPCRPLPWISRRPMVHVMMSKKGGRHAASEPESEAGKLRVRIEELERQLKEQQVQQQKLLAIATKAAVAAESSGGKGGATMDSSMRQRVVPPELLQLLSIPYEEQLLAACSVAGALLGLIVSKGLLQRGWLGAAIGLVWAINNYDKPGRVSRWVRATGRLFVLAFYQWRYLVEDLKMKFRAWKVYERAFKRFEDLDKQHKMLDKLQAFDERHQISQNVQTTWKKLADGTVQKDARTALAHSATQAQASWRTFSKEAAKRWDEFIESHSRAQKPNTSATTTAAAAAAANTTVPAADAHTGSLVAPIDQQKPPTTERPNGHQPQDEKRGASAARVAVGEPVASATQTDRGVTE</sequence>
<name>A0A7S1PE45_9ALVE</name>
<dbReference type="AlphaFoldDB" id="A0A7S1PE45"/>
<feature type="coiled-coil region" evidence="1">
    <location>
        <begin position="85"/>
        <end position="112"/>
    </location>
</feature>
<evidence type="ECO:0000256" key="3">
    <source>
        <dbReference type="SAM" id="SignalP"/>
    </source>
</evidence>
<dbReference type="EMBL" id="HBGB01047134">
    <property type="protein sequence ID" value="CAD9072611.1"/>
    <property type="molecule type" value="Transcribed_RNA"/>
</dbReference>
<evidence type="ECO:0000256" key="2">
    <source>
        <dbReference type="SAM" id="MobiDB-lite"/>
    </source>
</evidence>
<feature type="chain" id="PRO_5031242541" evidence="3">
    <location>
        <begin position="42"/>
        <end position="401"/>
    </location>
</feature>
<keyword evidence="1" id="KW-0175">Coiled coil</keyword>
<keyword evidence="3" id="KW-0732">Signal</keyword>
<organism evidence="4">
    <name type="scientific">Vitrella brassicaformis</name>
    <dbReference type="NCBI Taxonomy" id="1169539"/>
    <lineage>
        <taxon>Eukaryota</taxon>
        <taxon>Sar</taxon>
        <taxon>Alveolata</taxon>
        <taxon>Colpodellida</taxon>
        <taxon>Vitrellaceae</taxon>
        <taxon>Vitrella</taxon>
    </lineage>
</organism>
<evidence type="ECO:0000313" key="4">
    <source>
        <dbReference type="EMBL" id="CAD9072611.1"/>
    </source>
</evidence>
<proteinExistence type="predicted"/>
<accession>A0A7S1PE45</accession>
<evidence type="ECO:0000256" key="1">
    <source>
        <dbReference type="SAM" id="Coils"/>
    </source>
</evidence>
<protein>
    <submittedName>
        <fullName evidence="4">Uncharacterized protein</fullName>
    </submittedName>
</protein>
<feature type="signal peptide" evidence="3">
    <location>
        <begin position="1"/>
        <end position="41"/>
    </location>
</feature>
<feature type="region of interest" description="Disordered" evidence="2">
    <location>
        <begin position="350"/>
        <end position="401"/>
    </location>
</feature>
<feature type="compositionally biased region" description="Polar residues" evidence="2">
    <location>
        <begin position="391"/>
        <end position="401"/>
    </location>
</feature>